<evidence type="ECO:0000313" key="11">
    <source>
        <dbReference type="EMBL" id="NYH90317.1"/>
    </source>
</evidence>
<dbReference type="EMBL" id="JACBZH010000001">
    <property type="protein sequence ID" value="NYH90317.1"/>
    <property type="molecule type" value="Genomic_DNA"/>
</dbReference>
<comment type="similarity">
    <text evidence="2">Belongs to the RecN family.</text>
</comment>
<evidence type="ECO:0000256" key="4">
    <source>
        <dbReference type="ARBA" id="ARBA00022741"/>
    </source>
</evidence>
<gene>
    <name evidence="11" type="ORF">F4554_002955</name>
</gene>
<evidence type="ECO:0000256" key="1">
    <source>
        <dbReference type="ARBA" id="ARBA00003618"/>
    </source>
</evidence>
<keyword evidence="7" id="KW-0234">DNA repair</keyword>
<evidence type="ECO:0000256" key="5">
    <source>
        <dbReference type="ARBA" id="ARBA00022763"/>
    </source>
</evidence>
<evidence type="ECO:0000256" key="3">
    <source>
        <dbReference type="ARBA" id="ARBA00021315"/>
    </source>
</evidence>
<dbReference type="InterPro" id="IPR003395">
    <property type="entry name" value="RecF/RecN/SMC_N"/>
</dbReference>
<keyword evidence="5" id="KW-0227">DNA damage</keyword>
<dbReference type="GO" id="GO:0006310">
    <property type="term" value="P:DNA recombination"/>
    <property type="evidence" value="ECO:0007669"/>
    <property type="project" value="InterPro"/>
</dbReference>
<dbReference type="InterPro" id="IPR027417">
    <property type="entry name" value="P-loop_NTPase"/>
</dbReference>
<feature type="domain" description="RecF/RecN/SMC N-terminal" evidence="10">
    <location>
        <begin position="2"/>
        <end position="573"/>
    </location>
</feature>
<evidence type="ECO:0000256" key="8">
    <source>
        <dbReference type="ARBA" id="ARBA00033408"/>
    </source>
</evidence>
<dbReference type="PANTHER" id="PTHR11059">
    <property type="entry name" value="DNA REPAIR PROTEIN RECN"/>
    <property type="match status" value="1"/>
</dbReference>
<feature type="region of interest" description="Disordered" evidence="9">
    <location>
        <begin position="408"/>
        <end position="453"/>
    </location>
</feature>
<dbReference type="SUPFAM" id="SSF52540">
    <property type="entry name" value="P-loop containing nucleoside triphosphate hydrolases"/>
    <property type="match status" value="2"/>
</dbReference>
<evidence type="ECO:0000259" key="10">
    <source>
        <dbReference type="Pfam" id="PF02463"/>
    </source>
</evidence>
<evidence type="ECO:0000256" key="7">
    <source>
        <dbReference type="ARBA" id="ARBA00023204"/>
    </source>
</evidence>
<dbReference type="PANTHER" id="PTHR11059:SF0">
    <property type="entry name" value="DNA REPAIR PROTEIN RECN"/>
    <property type="match status" value="1"/>
</dbReference>
<dbReference type="AlphaFoldDB" id="A0A852ZAU7"/>
<evidence type="ECO:0000256" key="6">
    <source>
        <dbReference type="ARBA" id="ARBA00022840"/>
    </source>
</evidence>
<dbReference type="CDD" id="cd03241">
    <property type="entry name" value="ABC_RecN"/>
    <property type="match status" value="2"/>
</dbReference>
<evidence type="ECO:0000256" key="2">
    <source>
        <dbReference type="ARBA" id="ARBA00009441"/>
    </source>
</evidence>
<keyword evidence="6" id="KW-0067">ATP-binding</keyword>
<dbReference type="FunFam" id="3.40.50.300:FF:000319">
    <property type="entry name" value="DNA repair protein RecN"/>
    <property type="match status" value="1"/>
</dbReference>
<feature type="region of interest" description="Disordered" evidence="9">
    <location>
        <begin position="620"/>
        <end position="736"/>
    </location>
</feature>
<proteinExistence type="inferred from homology"/>
<dbReference type="Gene3D" id="6.10.140.1080">
    <property type="match status" value="1"/>
</dbReference>
<sequence length="736" mass="76603">MLEEIRIHGLGVIDDAVLDLDAGLTVVTGETGAGKTMVVTGLSLLLGGRADAGLVRRQTERAVVEGRLRLDSGSAAARRAVEAGAQLEDDTLIVMRTIARDGRSRAYAGGAGVPAGVLAELAEELVALHGQSDQLRLLRPSRQREILDRYAGSAVQEPLAAYRIRYSRLAEVDAELSSLVARARDRAQEADLLRFGLAEIESADPQPGEDKALTVEEDRLAHADSLRAAASLAQTALTGDEDLAGAPVDALSQVASARKALDTAGMHDPELAGVADRLAEAAALLADAGSDLASYAAGVDTDPARLQAIGDRRAVLGALTRKYGETIDDVLAWARRSAIRLAELDGSDDTIGALRAERQELTTELGMLAHEVSSARMAAAERLGSAVTAELGDLAMPHAELTADVAQTEVRTAEVSEPASAGERKPNRGRRVESAHPDTATTAGHGTGGETEDQRALLVDGRWLAYGAHGVDEVELRLRPHPGAPARAVQRGASGGELSRVMLAVEVVFAGVDGVPTFVFDEVDAGVGGRAAVEIGRRLARLAANSQVVVVTHLPQVAAFADRHYVVRKSDDGSVTRSGLTWLDDEGRVAELARMLAGLDGSASARAHAEELLATAAEARRDAAGSRSGRKKAVAAAAGRKAATATTGERTSPVAPRNAASAKSAKAVREDSKDAAVVGGDPEEPIKQSAKASTKEPRSAAKAVRGNTKDAKLDEDAASSKARKATKPARSRGGSS</sequence>
<keyword evidence="4" id="KW-0547">Nucleotide-binding</keyword>
<evidence type="ECO:0000256" key="9">
    <source>
        <dbReference type="SAM" id="MobiDB-lite"/>
    </source>
</evidence>
<dbReference type="GO" id="GO:0009432">
    <property type="term" value="P:SOS response"/>
    <property type="evidence" value="ECO:0007669"/>
    <property type="project" value="TreeGrafter"/>
</dbReference>
<dbReference type="GO" id="GO:0043590">
    <property type="term" value="C:bacterial nucleoid"/>
    <property type="evidence" value="ECO:0007669"/>
    <property type="project" value="TreeGrafter"/>
</dbReference>
<protein>
    <recommendedName>
        <fullName evidence="3">DNA repair protein RecN</fullName>
    </recommendedName>
    <alternativeName>
        <fullName evidence="8">Recombination protein N</fullName>
    </alternativeName>
</protein>
<dbReference type="InterPro" id="IPR004604">
    <property type="entry name" value="DNA_recomb/repair_RecN"/>
</dbReference>
<accession>A0A852ZAU7</accession>
<dbReference type="GO" id="GO:0005524">
    <property type="term" value="F:ATP binding"/>
    <property type="evidence" value="ECO:0007669"/>
    <property type="project" value="UniProtKB-KW"/>
</dbReference>
<dbReference type="GO" id="GO:0006281">
    <property type="term" value="P:DNA repair"/>
    <property type="evidence" value="ECO:0007669"/>
    <property type="project" value="UniProtKB-KW"/>
</dbReference>
<organism evidence="11 12">
    <name type="scientific">Actinopolymorpha rutila</name>
    <dbReference type="NCBI Taxonomy" id="446787"/>
    <lineage>
        <taxon>Bacteria</taxon>
        <taxon>Bacillati</taxon>
        <taxon>Actinomycetota</taxon>
        <taxon>Actinomycetes</taxon>
        <taxon>Propionibacteriales</taxon>
        <taxon>Actinopolymorphaceae</taxon>
        <taxon>Actinopolymorpha</taxon>
    </lineage>
</organism>
<name>A0A852ZAU7_9ACTN</name>
<comment type="function">
    <text evidence="1">May be involved in recombinational repair of damaged DNA.</text>
</comment>
<dbReference type="Pfam" id="PF02463">
    <property type="entry name" value="SMC_N"/>
    <property type="match status" value="1"/>
</dbReference>
<reference evidence="11 12" key="1">
    <citation type="submission" date="2020-07" db="EMBL/GenBank/DDBJ databases">
        <title>Sequencing the genomes of 1000 actinobacteria strains.</title>
        <authorList>
            <person name="Klenk H.-P."/>
        </authorList>
    </citation>
    <scope>NUCLEOTIDE SEQUENCE [LARGE SCALE GENOMIC DNA]</scope>
    <source>
        <strain evidence="11 12">DSM 18448</strain>
    </source>
</reference>
<feature type="compositionally biased region" description="Basic residues" evidence="9">
    <location>
        <begin position="721"/>
        <end position="730"/>
    </location>
</feature>
<feature type="compositionally biased region" description="Low complexity" evidence="9">
    <location>
        <begin position="634"/>
        <end position="648"/>
    </location>
</feature>
<keyword evidence="12" id="KW-1185">Reference proteome</keyword>
<dbReference type="Proteomes" id="UP000579605">
    <property type="component" value="Unassembled WGS sequence"/>
</dbReference>
<dbReference type="Gene3D" id="3.40.50.300">
    <property type="entry name" value="P-loop containing nucleotide triphosphate hydrolases"/>
    <property type="match status" value="2"/>
</dbReference>
<dbReference type="NCBIfam" id="TIGR00634">
    <property type="entry name" value="recN"/>
    <property type="match status" value="1"/>
</dbReference>
<evidence type="ECO:0000313" key="12">
    <source>
        <dbReference type="Proteomes" id="UP000579605"/>
    </source>
</evidence>
<dbReference type="RefSeq" id="WP_179787888.1">
    <property type="nucleotide sequence ID" value="NZ_BAAARR010000016.1"/>
</dbReference>
<feature type="compositionally biased region" description="Basic and acidic residues" evidence="9">
    <location>
        <begin position="422"/>
        <end position="436"/>
    </location>
</feature>
<comment type="caution">
    <text evidence="11">The sequence shown here is derived from an EMBL/GenBank/DDBJ whole genome shotgun (WGS) entry which is preliminary data.</text>
</comment>